<dbReference type="PANTHER" id="PTHR43709:SF2">
    <property type="entry name" value="DUF453 DOMAIN PROTEIN (AFU_ORTHOLOGUE AFUA_6G00360)"/>
    <property type="match status" value="1"/>
</dbReference>
<sequence>MPPKALGCRGSPSAAQSGEAATNEHVGLFTPDKDGGTHTSCGRAAVIVARRGTVCGEVGLTAPPMRVEFELGGHALLPTGRPEEEGLRLGDRPLRATIVDVAGNPQVLVRAVEGGLRGDEAAEEATAAVVWEAVDALLDEAAGRVGLKARPSGMRLLWLSARRDHCLAGGGAVAAAECDLISRVSAGSRVHHAHTGTALALACAAAVPGTVAHELVRGGGGGGCGGGAELRIAHPQGVMRVHASVGRDADGRHVAHSAGMVRTARYLMVGEVVV</sequence>
<dbReference type="GO" id="GO:0016853">
    <property type="term" value="F:isomerase activity"/>
    <property type="evidence" value="ECO:0007669"/>
    <property type="project" value="UniProtKB-KW"/>
</dbReference>
<keyword evidence="5" id="KW-1185">Reference proteome</keyword>
<organism evidence="4 5">
    <name type="scientific">Emiliania huxleyi (strain CCMP1516)</name>
    <dbReference type="NCBI Taxonomy" id="280463"/>
    <lineage>
        <taxon>Eukaryota</taxon>
        <taxon>Haptista</taxon>
        <taxon>Haptophyta</taxon>
        <taxon>Prymnesiophyceae</taxon>
        <taxon>Isochrysidales</taxon>
        <taxon>Noelaerhabdaceae</taxon>
        <taxon>Emiliania</taxon>
    </lineage>
</organism>
<proteinExistence type="inferred from homology"/>
<reference evidence="4" key="2">
    <citation type="submission" date="2024-10" db="UniProtKB">
        <authorList>
            <consortium name="EnsemblProtists"/>
        </authorList>
    </citation>
    <scope>IDENTIFICATION</scope>
</reference>
<dbReference type="Gene3D" id="3.10.310.10">
    <property type="entry name" value="Diaminopimelate Epimerase, Chain A, domain 1"/>
    <property type="match status" value="1"/>
</dbReference>
<name>A0A0D3JHJ2_EMIH1</name>
<comment type="similarity">
    <text evidence="1">Belongs to the PrpF family.</text>
</comment>
<feature type="region of interest" description="Disordered" evidence="3">
    <location>
        <begin position="1"/>
        <end position="21"/>
    </location>
</feature>
<reference evidence="5" key="1">
    <citation type="journal article" date="2013" name="Nature">
        <title>Pan genome of the phytoplankton Emiliania underpins its global distribution.</title>
        <authorList>
            <person name="Read B.A."/>
            <person name="Kegel J."/>
            <person name="Klute M.J."/>
            <person name="Kuo A."/>
            <person name="Lefebvre S.C."/>
            <person name="Maumus F."/>
            <person name="Mayer C."/>
            <person name="Miller J."/>
            <person name="Monier A."/>
            <person name="Salamov A."/>
            <person name="Young J."/>
            <person name="Aguilar M."/>
            <person name="Claverie J.M."/>
            <person name="Frickenhaus S."/>
            <person name="Gonzalez K."/>
            <person name="Herman E.K."/>
            <person name="Lin Y.C."/>
            <person name="Napier J."/>
            <person name="Ogata H."/>
            <person name="Sarno A.F."/>
            <person name="Shmutz J."/>
            <person name="Schroeder D."/>
            <person name="de Vargas C."/>
            <person name="Verret F."/>
            <person name="von Dassow P."/>
            <person name="Valentin K."/>
            <person name="Van de Peer Y."/>
            <person name="Wheeler G."/>
            <person name="Dacks J.B."/>
            <person name="Delwiche C.F."/>
            <person name="Dyhrman S.T."/>
            <person name="Glockner G."/>
            <person name="John U."/>
            <person name="Richards T."/>
            <person name="Worden A.Z."/>
            <person name="Zhang X."/>
            <person name="Grigoriev I.V."/>
            <person name="Allen A.E."/>
            <person name="Bidle K."/>
            <person name="Borodovsky M."/>
            <person name="Bowler C."/>
            <person name="Brownlee C."/>
            <person name="Cock J.M."/>
            <person name="Elias M."/>
            <person name="Gladyshev V.N."/>
            <person name="Groth M."/>
            <person name="Guda C."/>
            <person name="Hadaegh A."/>
            <person name="Iglesias-Rodriguez M.D."/>
            <person name="Jenkins J."/>
            <person name="Jones B.M."/>
            <person name="Lawson T."/>
            <person name="Leese F."/>
            <person name="Lindquist E."/>
            <person name="Lobanov A."/>
            <person name="Lomsadze A."/>
            <person name="Malik S.B."/>
            <person name="Marsh M.E."/>
            <person name="Mackinder L."/>
            <person name="Mock T."/>
            <person name="Mueller-Roeber B."/>
            <person name="Pagarete A."/>
            <person name="Parker M."/>
            <person name="Probert I."/>
            <person name="Quesneville H."/>
            <person name="Raines C."/>
            <person name="Rensing S.A."/>
            <person name="Riano-Pachon D.M."/>
            <person name="Richier S."/>
            <person name="Rokitta S."/>
            <person name="Shiraiwa Y."/>
            <person name="Soanes D.M."/>
            <person name="van der Giezen M."/>
            <person name="Wahlund T.M."/>
            <person name="Williams B."/>
            <person name="Wilson W."/>
            <person name="Wolfe G."/>
            <person name="Wurch L.L."/>
        </authorList>
    </citation>
    <scope>NUCLEOTIDE SEQUENCE</scope>
</reference>
<dbReference type="PaxDb" id="2903-EOD22977"/>
<dbReference type="GeneID" id="17268524"/>
<protein>
    <submittedName>
        <fullName evidence="4">Uncharacterized protein</fullName>
    </submittedName>
</protein>
<dbReference type="EnsemblProtists" id="EOD22977">
    <property type="protein sequence ID" value="EOD22977"/>
    <property type="gene ID" value="EMIHUDRAFT_447755"/>
</dbReference>
<dbReference type="SUPFAM" id="SSF54506">
    <property type="entry name" value="Diaminopimelate epimerase-like"/>
    <property type="match status" value="1"/>
</dbReference>
<keyword evidence="2" id="KW-0413">Isomerase</keyword>
<dbReference type="Pfam" id="PF04303">
    <property type="entry name" value="PrpF"/>
    <property type="match status" value="1"/>
</dbReference>
<dbReference type="RefSeq" id="XP_005775406.1">
    <property type="nucleotide sequence ID" value="XM_005775349.1"/>
</dbReference>
<accession>A0A0D3JHJ2</accession>
<evidence type="ECO:0000313" key="5">
    <source>
        <dbReference type="Proteomes" id="UP000013827"/>
    </source>
</evidence>
<dbReference type="AlphaFoldDB" id="A0A0D3JHJ2"/>
<evidence type="ECO:0000313" key="4">
    <source>
        <dbReference type="EnsemblProtists" id="EOD22977"/>
    </source>
</evidence>
<dbReference type="PANTHER" id="PTHR43709">
    <property type="entry name" value="ACONITATE ISOMERASE-RELATED"/>
    <property type="match status" value="1"/>
</dbReference>
<evidence type="ECO:0000256" key="3">
    <source>
        <dbReference type="SAM" id="MobiDB-lite"/>
    </source>
</evidence>
<dbReference type="Proteomes" id="UP000013827">
    <property type="component" value="Unassembled WGS sequence"/>
</dbReference>
<evidence type="ECO:0000256" key="2">
    <source>
        <dbReference type="ARBA" id="ARBA00023235"/>
    </source>
</evidence>
<dbReference type="KEGG" id="ehx:EMIHUDRAFT_447755"/>
<dbReference type="HOGENOM" id="CLU_1017176_0_0_1"/>
<evidence type="ECO:0000256" key="1">
    <source>
        <dbReference type="ARBA" id="ARBA00007673"/>
    </source>
</evidence>
<dbReference type="InterPro" id="IPR007400">
    <property type="entry name" value="PrpF-like"/>
</dbReference>